<evidence type="ECO:0000259" key="1">
    <source>
        <dbReference type="Pfam" id="PF00535"/>
    </source>
</evidence>
<organism evidence="3 4">
    <name type="scientific">Sphaerisporangium corydalis</name>
    <dbReference type="NCBI Taxonomy" id="1441875"/>
    <lineage>
        <taxon>Bacteria</taxon>
        <taxon>Bacillati</taxon>
        <taxon>Actinomycetota</taxon>
        <taxon>Actinomycetes</taxon>
        <taxon>Streptosporangiales</taxon>
        <taxon>Streptosporangiaceae</taxon>
        <taxon>Sphaerisporangium</taxon>
    </lineage>
</organism>
<accession>A0ABV9ED23</accession>
<dbReference type="RefSeq" id="WP_262844065.1">
    <property type="nucleotide sequence ID" value="NZ_JANZYP010000024.1"/>
</dbReference>
<protein>
    <submittedName>
        <fullName evidence="3">Glycosyltransferase family 2 protein</fullName>
    </submittedName>
</protein>
<evidence type="ECO:0000313" key="3">
    <source>
        <dbReference type="EMBL" id="MFC4587322.1"/>
    </source>
</evidence>
<dbReference type="PANTHER" id="PTHR43685">
    <property type="entry name" value="GLYCOSYLTRANSFERASE"/>
    <property type="match status" value="1"/>
</dbReference>
<dbReference type="Pfam" id="PF22181">
    <property type="entry name" value="TarS_linker"/>
    <property type="match status" value="1"/>
</dbReference>
<evidence type="ECO:0000313" key="4">
    <source>
        <dbReference type="Proteomes" id="UP001595891"/>
    </source>
</evidence>
<dbReference type="Proteomes" id="UP001595891">
    <property type="component" value="Unassembled WGS sequence"/>
</dbReference>
<dbReference type="Pfam" id="PF00535">
    <property type="entry name" value="Glycos_transf_2"/>
    <property type="match status" value="1"/>
</dbReference>
<dbReference type="PANTHER" id="PTHR43685:SF2">
    <property type="entry name" value="GLYCOSYLTRANSFERASE 2-LIKE DOMAIN-CONTAINING PROTEIN"/>
    <property type="match status" value="1"/>
</dbReference>
<dbReference type="CDD" id="cd00761">
    <property type="entry name" value="Glyco_tranf_GTA_type"/>
    <property type="match status" value="1"/>
</dbReference>
<proteinExistence type="predicted"/>
<dbReference type="InterPro" id="IPR050834">
    <property type="entry name" value="Glycosyltransf_2"/>
</dbReference>
<reference evidence="4" key="1">
    <citation type="journal article" date="2019" name="Int. J. Syst. Evol. Microbiol.">
        <title>The Global Catalogue of Microorganisms (GCM) 10K type strain sequencing project: providing services to taxonomists for standard genome sequencing and annotation.</title>
        <authorList>
            <consortium name="The Broad Institute Genomics Platform"/>
            <consortium name="The Broad Institute Genome Sequencing Center for Infectious Disease"/>
            <person name="Wu L."/>
            <person name="Ma J."/>
        </authorList>
    </citation>
    <scope>NUCLEOTIDE SEQUENCE [LARGE SCALE GENOMIC DNA]</scope>
    <source>
        <strain evidence="4">CCUG 49560</strain>
    </source>
</reference>
<dbReference type="SUPFAM" id="SSF53448">
    <property type="entry name" value="Nucleotide-diphospho-sugar transferases"/>
    <property type="match status" value="1"/>
</dbReference>
<dbReference type="InterPro" id="IPR001173">
    <property type="entry name" value="Glyco_trans_2-like"/>
</dbReference>
<sequence length="669" mass="73262">MGVKVSVVVPVSEPGPDDDAFDACVRSLLEQSMPSDEYEVIFADDRSGDGTRERLDAVAAVRPNVRVLHLEHAGSPARGRNVGLAVAQGEYVYLLGQRDRLARVALEVMYRSAVETDADVLIGRLVSGDNPPPRAFTRNRERADILRDRLLGLPTAHKLFRRAFLDARDIRFPDIEPDLSEQAFVVKAYLTAKVIAVLADHICCHLGPSPEGPVDPAAHASGIRAVLDVIDAHSDPGDQRDRMYAHWFRTGVLRLLGGRPWLSARPDQRAALFASLRELTRERFPEELDRHLPVHLRARAVLVRSGEPGRLVALSEAFRGTSVRAELRDVRWEDGSLTMDLAVEIVDAHGAPLTFRAEGDRLFWTPPISDLVLPAALADVTDAVSRARMEVYIRHIDTGLIFFIPVSGEVCRSQDADRVRVWAVGRARLDVGTAAFGRPLRSGEWEVHVRMHSGAQQARTRVAGQHGAQLSCVGVLAGEPRKLVIPCWSEQRELSVCVEPRSFSESIVLVSPGASVTHREGHVFVVLPVPYVPPSGGPPAELVLRQIASRGRVIAIPALVEPGVPGRFPGQLVAKVPVRRLPGEGHIGPGLWAPRLRIDGKEVDLRFVLEMGRAGRARVQAGGEPGMLSTRRSLLGRLATHLPGGRHAVRLAHKLQQRYLPTPPPDHGS</sequence>
<keyword evidence="4" id="KW-1185">Reference proteome</keyword>
<gene>
    <name evidence="3" type="ORF">ACFO8L_14610</name>
</gene>
<comment type="caution">
    <text evidence="3">The sequence shown here is derived from an EMBL/GenBank/DDBJ whole genome shotgun (WGS) entry which is preliminary data.</text>
</comment>
<evidence type="ECO:0000259" key="2">
    <source>
        <dbReference type="Pfam" id="PF22181"/>
    </source>
</evidence>
<feature type="domain" description="TarS/TarP linker" evidence="2">
    <location>
        <begin position="216"/>
        <end position="314"/>
    </location>
</feature>
<dbReference type="InterPro" id="IPR029044">
    <property type="entry name" value="Nucleotide-diphossugar_trans"/>
</dbReference>
<dbReference type="InterPro" id="IPR054028">
    <property type="entry name" value="TarS/TarP_linker"/>
</dbReference>
<name>A0ABV9ED23_9ACTN</name>
<feature type="domain" description="Glycosyltransferase 2-like" evidence="1">
    <location>
        <begin position="19"/>
        <end position="139"/>
    </location>
</feature>
<dbReference type="Gene3D" id="3.90.550.10">
    <property type="entry name" value="Spore Coat Polysaccharide Biosynthesis Protein SpsA, Chain A"/>
    <property type="match status" value="1"/>
</dbReference>
<dbReference type="EMBL" id="JBHSFN010000008">
    <property type="protein sequence ID" value="MFC4587322.1"/>
    <property type="molecule type" value="Genomic_DNA"/>
</dbReference>